<organism evidence="1 2">
    <name type="scientific">Companilactobacillus nodensis DSM 19682 = JCM 14932 = NBRC 107160</name>
    <dbReference type="NCBI Taxonomy" id="1423775"/>
    <lineage>
        <taxon>Bacteria</taxon>
        <taxon>Bacillati</taxon>
        <taxon>Bacillota</taxon>
        <taxon>Bacilli</taxon>
        <taxon>Lactobacillales</taxon>
        <taxon>Lactobacillaceae</taxon>
        <taxon>Companilactobacillus</taxon>
    </lineage>
</organism>
<dbReference type="RefSeq" id="WP_025024370.1">
    <property type="nucleotide sequence ID" value="NZ_AZDZ01000014.1"/>
</dbReference>
<comment type="caution">
    <text evidence="1">The sequence shown here is derived from an EMBL/GenBank/DDBJ whole genome shotgun (WGS) entry which is preliminary data.</text>
</comment>
<dbReference type="eggNOG" id="ENOG5030B8V">
    <property type="taxonomic scope" value="Bacteria"/>
</dbReference>
<keyword evidence="2" id="KW-1185">Reference proteome</keyword>
<protein>
    <submittedName>
        <fullName evidence="1">Uncharacterized protein</fullName>
    </submittedName>
</protein>
<name>A0A0R1K729_9LACO</name>
<reference evidence="1 2" key="1">
    <citation type="journal article" date="2015" name="Genome Announc.">
        <title>Expanding the biotechnology potential of lactobacilli through comparative genomics of 213 strains and associated genera.</title>
        <authorList>
            <person name="Sun Z."/>
            <person name="Harris H.M."/>
            <person name="McCann A."/>
            <person name="Guo C."/>
            <person name="Argimon S."/>
            <person name="Zhang W."/>
            <person name="Yang X."/>
            <person name="Jeffery I.B."/>
            <person name="Cooney J.C."/>
            <person name="Kagawa T.F."/>
            <person name="Liu W."/>
            <person name="Song Y."/>
            <person name="Salvetti E."/>
            <person name="Wrobel A."/>
            <person name="Rasinkangas P."/>
            <person name="Parkhill J."/>
            <person name="Rea M.C."/>
            <person name="O'Sullivan O."/>
            <person name="Ritari J."/>
            <person name="Douillard F.P."/>
            <person name="Paul Ross R."/>
            <person name="Yang R."/>
            <person name="Briner A.E."/>
            <person name="Felis G.E."/>
            <person name="de Vos W.M."/>
            <person name="Barrangou R."/>
            <person name="Klaenhammer T.R."/>
            <person name="Caufield P.W."/>
            <person name="Cui Y."/>
            <person name="Zhang H."/>
            <person name="O'Toole P.W."/>
        </authorList>
    </citation>
    <scope>NUCLEOTIDE SEQUENCE [LARGE SCALE GENOMIC DNA]</scope>
    <source>
        <strain evidence="1 2">DSM 19682</strain>
    </source>
</reference>
<dbReference type="EMBL" id="AZDZ01000014">
    <property type="protein sequence ID" value="KRK79454.1"/>
    <property type="molecule type" value="Genomic_DNA"/>
</dbReference>
<dbReference type="PATRIC" id="fig|1423775.4.peg.595"/>
<evidence type="ECO:0000313" key="1">
    <source>
        <dbReference type="EMBL" id="KRK79454.1"/>
    </source>
</evidence>
<evidence type="ECO:0000313" key="2">
    <source>
        <dbReference type="Proteomes" id="UP000051248"/>
    </source>
</evidence>
<accession>A0A0R1K729</accession>
<dbReference type="AlphaFoldDB" id="A0A0R1K729"/>
<proteinExistence type="predicted"/>
<dbReference type="Proteomes" id="UP000051248">
    <property type="component" value="Unassembled WGS sequence"/>
</dbReference>
<dbReference type="OrthoDB" id="2168467at2"/>
<gene>
    <name evidence="1" type="ORF">FD03_GL000583</name>
</gene>
<sequence>MKFNDTLNLDKFIEIMNAQQYPWFGTNAEKDEIVDNKSFFIYSKEGRIEKGTDSHNQYLQEFTLAFITRENAQVNVLQLSDQLTKARLIFRNSDSEEGKFAETDEDTKMTTMTFVHVIKACE</sequence>
<dbReference type="STRING" id="1423775.FD03_GL000583"/>